<dbReference type="Proteomes" id="UP001177160">
    <property type="component" value="Unassembled WGS sequence"/>
</dbReference>
<dbReference type="NCBIfam" id="NF003843">
    <property type="entry name" value="PRK05422.1"/>
    <property type="match status" value="1"/>
</dbReference>
<proteinExistence type="inferred from homology"/>
<evidence type="ECO:0000256" key="1">
    <source>
        <dbReference type="ARBA" id="ARBA00022490"/>
    </source>
</evidence>
<protein>
    <recommendedName>
        <fullName evidence="3">SsrA-binding protein</fullName>
    </recommendedName>
    <alternativeName>
        <fullName evidence="3">Small protein B</fullName>
    </alternativeName>
</protein>
<sequence>MTQKNSIVTQNKKARHDYFIEQSYEAGINLKGTEVKSIREGKVSVNDAYVQIKHGEIFIINMHVSPYTNGNLFNHEETRTRKLLMHKKEIIKIEAKIKEDGYTVIPLKVYFVEGLVKVEIAIAKGKKLFDKRESLKEEDAKQHMRKTLKEAFRRES</sequence>
<keyword evidence="5" id="KW-1185">Reference proteome</keyword>
<dbReference type="EMBL" id="JAOVQM010000002">
    <property type="protein sequence ID" value="MCV2232003.1"/>
    <property type="molecule type" value="Genomic_DNA"/>
</dbReference>
<dbReference type="HAMAP" id="MF_00023">
    <property type="entry name" value="SmpB"/>
    <property type="match status" value="1"/>
</dbReference>
<evidence type="ECO:0000256" key="2">
    <source>
        <dbReference type="ARBA" id="ARBA00022884"/>
    </source>
</evidence>
<dbReference type="PANTHER" id="PTHR30308:SF2">
    <property type="entry name" value="SSRA-BINDING PROTEIN"/>
    <property type="match status" value="1"/>
</dbReference>
<comment type="similarity">
    <text evidence="3">Belongs to the SmpB family.</text>
</comment>
<evidence type="ECO:0000313" key="5">
    <source>
        <dbReference type="Proteomes" id="UP001177160"/>
    </source>
</evidence>
<reference evidence="4" key="1">
    <citation type="submission" date="2022-09" db="EMBL/GenBank/DDBJ databases">
        <title>Novel Mycoplasma species identified in domestic and wild animals.</title>
        <authorList>
            <person name="Volokhov D.V."/>
            <person name="Furtak V.A."/>
            <person name="Zagorodnyaya T.A."/>
        </authorList>
    </citation>
    <scope>NUCLEOTIDE SEQUENCE</scope>
    <source>
        <strain evidence="4">Oakley</strain>
    </source>
</reference>
<comment type="subcellular location">
    <subcellularLocation>
        <location evidence="3">Cytoplasm</location>
    </subcellularLocation>
    <text evidence="3">The tmRNA-SmpB complex associates with stalled 70S ribosomes.</text>
</comment>
<dbReference type="NCBIfam" id="TIGR00086">
    <property type="entry name" value="smpB"/>
    <property type="match status" value="1"/>
</dbReference>
<dbReference type="InterPro" id="IPR000037">
    <property type="entry name" value="SsrA-bd_prot"/>
</dbReference>
<dbReference type="PROSITE" id="PS01317">
    <property type="entry name" value="SSRP"/>
    <property type="match status" value="1"/>
</dbReference>
<dbReference type="PANTHER" id="PTHR30308">
    <property type="entry name" value="TMRNA-BINDING COMPONENT OF TRANS-TRANSLATION TAGGING COMPLEX"/>
    <property type="match status" value="1"/>
</dbReference>
<name>A0ABT2Y6B1_9MOLU</name>
<organism evidence="4 5">
    <name type="scientific">Paracholeplasma manati</name>
    <dbReference type="NCBI Taxonomy" id="591373"/>
    <lineage>
        <taxon>Bacteria</taxon>
        <taxon>Bacillati</taxon>
        <taxon>Mycoplasmatota</taxon>
        <taxon>Mollicutes</taxon>
        <taxon>Acholeplasmatales</taxon>
        <taxon>Acholeplasmataceae</taxon>
        <taxon>Paracholeplasma</taxon>
    </lineage>
</organism>
<comment type="caution">
    <text evidence="4">The sequence shown here is derived from an EMBL/GenBank/DDBJ whole genome shotgun (WGS) entry which is preliminary data.</text>
</comment>
<dbReference type="CDD" id="cd09294">
    <property type="entry name" value="SmpB"/>
    <property type="match status" value="1"/>
</dbReference>
<keyword evidence="2 3" id="KW-0694">RNA-binding</keyword>
<dbReference type="Pfam" id="PF01668">
    <property type="entry name" value="SmpB"/>
    <property type="match status" value="1"/>
</dbReference>
<gene>
    <name evidence="3 4" type="primary">smpB</name>
    <name evidence="4" type="ORF">N7548_04090</name>
</gene>
<keyword evidence="1 3" id="KW-0963">Cytoplasm</keyword>
<dbReference type="InterPro" id="IPR020081">
    <property type="entry name" value="SsrA-bd_prot_CS"/>
</dbReference>
<dbReference type="SUPFAM" id="SSF74982">
    <property type="entry name" value="Small protein B (SmpB)"/>
    <property type="match status" value="1"/>
</dbReference>
<comment type="function">
    <text evidence="3">Required for rescue of stalled ribosomes mediated by trans-translation. Binds to transfer-messenger RNA (tmRNA), required for stable association of tmRNA with ribosomes. tmRNA and SmpB together mimic tRNA shape, replacing the anticodon stem-loop with SmpB. tmRNA is encoded by the ssrA gene; the 2 termini fold to resemble tRNA(Ala) and it encodes a 'tag peptide', a short internal open reading frame. During trans-translation Ala-aminoacylated tmRNA acts like a tRNA, entering the A-site of stalled ribosomes, displacing the stalled mRNA. The ribosome then switches to translate the ORF on the tmRNA; the nascent peptide is terminated with the 'tag peptide' encoded by the tmRNA and targeted for degradation. The ribosome is freed to recommence translation, which seems to be the essential function of trans-translation.</text>
</comment>
<dbReference type="Gene3D" id="2.40.280.10">
    <property type="match status" value="1"/>
</dbReference>
<accession>A0ABT2Y6B1</accession>
<evidence type="ECO:0000313" key="4">
    <source>
        <dbReference type="EMBL" id="MCV2232003.1"/>
    </source>
</evidence>
<dbReference type="InterPro" id="IPR023620">
    <property type="entry name" value="SmpB"/>
</dbReference>
<dbReference type="RefSeq" id="WP_263608158.1">
    <property type="nucleotide sequence ID" value="NZ_JAOVQM010000002.1"/>
</dbReference>
<evidence type="ECO:0000256" key="3">
    <source>
        <dbReference type="HAMAP-Rule" id="MF_00023"/>
    </source>
</evidence>